<evidence type="ECO:0000313" key="1">
    <source>
        <dbReference type="EMBL" id="KKN30824.1"/>
    </source>
</evidence>
<accession>A0A0F9PL01</accession>
<sequence length="107" mass="11095">MTVTIKSLADGQLAASKGTIYTTPASTQAIIKRITLVNSDSSARAVNLYFKASGGTSRRLTPKDYSLAVGALLVMDDEVTLEAADIIEGDAAAATVVDFVISGVQNT</sequence>
<gene>
    <name evidence="1" type="ORF">LCGC14_0830320</name>
</gene>
<name>A0A0F9PL01_9ZZZZ</name>
<dbReference type="AlphaFoldDB" id="A0A0F9PL01"/>
<protein>
    <submittedName>
        <fullName evidence="1">Uncharacterized protein</fullName>
    </submittedName>
</protein>
<proteinExistence type="predicted"/>
<organism evidence="1">
    <name type="scientific">marine sediment metagenome</name>
    <dbReference type="NCBI Taxonomy" id="412755"/>
    <lineage>
        <taxon>unclassified sequences</taxon>
        <taxon>metagenomes</taxon>
        <taxon>ecological metagenomes</taxon>
    </lineage>
</organism>
<comment type="caution">
    <text evidence="1">The sequence shown here is derived from an EMBL/GenBank/DDBJ whole genome shotgun (WGS) entry which is preliminary data.</text>
</comment>
<dbReference type="EMBL" id="LAZR01002378">
    <property type="protein sequence ID" value="KKN30824.1"/>
    <property type="molecule type" value="Genomic_DNA"/>
</dbReference>
<reference evidence="1" key="1">
    <citation type="journal article" date="2015" name="Nature">
        <title>Complex archaea that bridge the gap between prokaryotes and eukaryotes.</title>
        <authorList>
            <person name="Spang A."/>
            <person name="Saw J.H."/>
            <person name="Jorgensen S.L."/>
            <person name="Zaremba-Niedzwiedzka K."/>
            <person name="Martijn J."/>
            <person name="Lind A.E."/>
            <person name="van Eijk R."/>
            <person name="Schleper C."/>
            <person name="Guy L."/>
            <person name="Ettema T.J."/>
        </authorList>
    </citation>
    <scope>NUCLEOTIDE SEQUENCE</scope>
</reference>